<accession>A0A0F7KXJ0</accession>
<evidence type="ECO:0000313" key="1">
    <source>
        <dbReference type="EMBL" id="AKH43941.1"/>
    </source>
</evidence>
<dbReference type="PATRIC" id="fig|1267766.3.peg.2952"/>
<sequence length="125" mass="13316">MTASMIMAAMLAAQGVTVSPLLETDTIQQKDAAFEDIAAGKADSAIILLKAGLVEEPGDPALLINLGAAYEQTGDLESAARAYRAAMDSRTRYQLELADGRWMDSRRAAQIALSKLEMTGTIALR</sequence>
<dbReference type="InterPro" id="IPR019734">
    <property type="entry name" value="TPR_rpt"/>
</dbReference>
<dbReference type="PROSITE" id="PS50005">
    <property type="entry name" value="TPR"/>
    <property type="match status" value="1"/>
</dbReference>
<protein>
    <submittedName>
        <fullName evidence="1">Uncharacterized protein</fullName>
    </submittedName>
</protein>
<dbReference type="Gene3D" id="1.25.40.10">
    <property type="entry name" value="Tetratricopeptide repeat domain"/>
    <property type="match status" value="1"/>
</dbReference>
<gene>
    <name evidence="1" type="ORF">WYH_02914</name>
</gene>
<dbReference type="OrthoDB" id="92543at2"/>
<organism evidence="1 2">
    <name type="scientific">Croceibacterium atlanticum</name>
    <dbReference type="NCBI Taxonomy" id="1267766"/>
    <lineage>
        <taxon>Bacteria</taxon>
        <taxon>Pseudomonadati</taxon>
        <taxon>Pseudomonadota</taxon>
        <taxon>Alphaproteobacteria</taxon>
        <taxon>Sphingomonadales</taxon>
        <taxon>Erythrobacteraceae</taxon>
        <taxon>Croceibacterium</taxon>
    </lineage>
</organism>
<name>A0A0F7KXJ0_9SPHN</name>
<dbReference type="RefSeq" id="WP_046904377.1">
    <property type="nucleotide sequence ID" value="NZ_CP011452.2"/>
</dbReference>
<dbReference type="KEGG" id="aay:WYH_02914"/>
<dbReference type="InterPro" id="IPR011990">
    <property type="entry name" value="TPR-like_helical_dom_sf"/>
</dbReference>
<reference evidence="1" key="1">
    <citation type="submission" date="2015-05" db="EMBL/GenBank/DDBJ databases">
        <title>The complete genome of Altererythrobacter atlanticus strain 26DY36.</title>
        <authorList>
            <person name="Wu Y.-H."/>
            <person name="Cheng H."/>
            <person name="Wu X.-W."/>
        </authorList>
    </citation>
    <scope>NUCLEOTIDE SEQUENCE [LARGE SCALE GENOMIC DNA]</scope>
    <source>
        <strain evidence="1">26DY36</strain>
    </source>
</reference>
<dbReference type="AlphaFoldDB" id="A0A0F7KXJ0"/>
<dbReference type="EMBL" id="CP011452">
    <property type="protein sequence ID" value="AKH43941.1"/>
    <property type="molecule type" value="Genomic_DNA"/>
</dbReference>
<dbReference type="STRING" id="1267766.WYH_02914"/>
<dbReference type="Proteomes" id="UP000034392">
    <property type="component" value="Chromosome"/>
</dbReference>
<keyword evidence="2" id="KW-1185">Reference proteome</keyword>
<dbReference type="Pfam" id="PF14559">
    <property type="entry name" value="TPR_19"/>
    <property type="match status" value="1"/>
</dbReference>
<proteinExistence type="predicted"/>
<dbReference type="SUPFAM" id="SSF48452">
    <property type="entry name" value="TPR-like"/>
    <property type="match status" value="1"/>
</dbReference>
<evidence type="ECO:0000313" key="2">
    <source>
        <dbReference type="Proteomes" id="UP000034392"/>
    </source>
</evidence>